<gene>
    <name evidence="2" type="ORF">E6C27_scaffold20G001410</name>
</gene>
<sequence>MLHIIVFFSQIPIPNPFLLFTAKASSKISLKPLNSEKNLMLLLSDPPRDTKEKDRLIRVDEKLSRGSSMTKRGAYVALSYTACSWTRSCGDCFESSFSVLNTAIARKWLDVVLEENVPCVLPKVSLQLKGDGGSILPVSPPTVASESRVTKPRSPATRRTPSNSRQPLAQPRLQPSRPFILRHGPPLPIAVPIRFVANPADHQTRAASRQNLETRAPRFVHAWTRPDRIFAPQPERPAPTPSRVAPASELSRARAQAELTPAFKPSRLQLSSRADPSLQVEPVPAFLVEPIRLSLSRQPALVPLHLFYPIVLVSSEFTTDQYVLGAPPGHRRPDFRSYGSACCTCSGTCQLLGAEVRARASWRATRSDRGEP</sequence>
<evidence type="ECO:0000313" key="3">
    <source>
        <dbReference type="Proteomes" id="UP000321393"/>
    </source>
</evidence>
<evidence type="ECO:0000313" key="2">
    <source>
        <dbReference type="EMBL" id="KAA0036839.1"/>
    </source>
</evidence>
<feature type="region of interest" description="Disordered" evidence="1">
    <location>
        <begin position="137"/>
        <end position="172"/>
    </location>
</feature>
<proteinExistence type="predicted"/>
<feature type="region of interest" description="Disordered" evidence="1">
    <location>
        <begin position="230"/>
        <end position="251"/>
    </location>
</feature>
<dbReference type="Proteomes" id="UP000321393">
    <property type="component" value="Unassembled WGS sequence"/>
</dbReference>
<comment type="caution">
    <text evidence="2">The sequence shown here is derived from an EMBL/GenBank/DDBJ whole genome shotgun (WGS) entry which is preliminary data.</text>
</comment>
<dbReference type="EMBL" id="SSTE01019218">
    <property type="protein sequence ID" value="KAA0036839.1"/>
    <property type="molecule type" value="Genomic_DNA"/>
</dbReference>
<protein>
    <submittedName>
        <fullName evidence="2">UDP-sugar transporter</fullName>
    </submittedName>
</protein>
<reference evidence="2 3" key="1">
    <citation type="submission" date="2019-08" db="EMBL/GenBank/DDBJ databases">
        <title>Draft genome sequences of two oriental melons (Cucumis melo L. var makuwa).</title>
        <authorList>
            <person name="Kwon S.-Y."/>
        </authorList>
    </citation>
    <scope>NUCLEOTIDE SEQUENCE [LARGE SCALE GENOMIC DNA]</scope>
    <source>
        <strain evidence="3">cv. SW 3</strain>
        <tissue evidence="2">Leaf</tissue>
    </source>
</reference>
<accession>A0A5A7T635</accession>
<dbReference type="AlphaFoldDB" id="A0A5A7T635"/>
<name>A0A5A7T635_CUCMM</name>
<dbReference type="STRING" id="1194695.A0A5A7T635"/>
<feature type="compositionally biased region" description="Polar residues" evidence="1">
    <location>
        <begin position="157"/>
        <end position="167"/>
    </location>
</feature>
<evidence type="ECO:0000256" key="1">
    <source>
        <dbReference type="SAM" id="MobiDB-lite"/>
    </source>
</evidence>
<organism evidence="2 3">
    <name type="scientific">Cucumis melo var. makuwa</name>
    <name type="common">Oriental melon</name>
    <dbReference type="NCBI Taxonomy" id="1194695"/>
    <lineage>
        <taxon>Eukaryota</taxon>
        <taxon>Viridiplantae</taxon>
        <taxon>Streptophyta</taxon>
        <taxon>Embryophyta</taxon>
        <taxon>Tracheophyta</taxon>
        <taxon>Spermatophyta</taxon>
        <taxon>Magnoliopsida</taxon>
        <taxon>eudicotyledons</taxon>
        <taxon>Gunneridae</taxon>
        <taxon>Pentapetalae</taxon>
        <taxon>rosids</taxon>
        <taxon>fabids</taxon>
        <taxon>Cucurbitales</taxon>
        <taxon>Cucurbitaceae</taxon>
        <taxon>Benincaseae</taxon>
        <taxon>Cucumis</taxon>
    </lineage>
</organism>